<reference evidence="2" key="1">
    <citation type="submission" date="2016-07" db="EMBL/GenBank/DDBJ databases">
        <authorList>
            <person name="Bretaudeau A."/>
        </authorList>
    </citation>
    <scope>NUCLEOTIDE SEQUENCE</scope>
    <source>
        <strain evidence="2">Rice</strain>
        <tissue evidence="2">Whole body</tissue>
    </source>
</reference>
<protein>
    <submittedName>
        <fullName evidence="2">SFRICE_024036</fullName>
    </submittedName>
</protein>
<proteinExistence type="predicted"/>
<accession>A0A2H1WQX5</accession>
<evidence type="ECO:0000313" key="2">
    <source>
        <dbReference type="EMBL" id="SOQ55481.1"/>
    </source>
</evidence>
<name>A0A2H1WQX5_SPOFR</name>
<gene>
    <name evidence="2" type="ORF">SFRICE_024036</name>
</gene>
<dbReference type="PANTHER" id="PTHR46704:SF9">
    <property type="entry name" value="BHLH DOMAIN-CONTAINING PROTEIN"/>
    <property type="match status" value="1"/>
</dbReference>
<evidence type="ECO:0000256" key="1">
    <source>
        <dbReference type="SAM" id="MobiDB-lite"/>
    </source>
</evidence>
<dbReference type="PANTHER" id="PTHR46704">
    <property type="entry name" value="CXC DOMAIN-CONTAINING PROTEIN-RELATED"/>
    <property type="match status" value="1"/>
</dbReference>
<organism evidence="2">
    <name type="scientific">Spodoptera frugiperda</name>
    <name type="common">Fall armyworm</name>
    <dbReference type="NCBI Taxonomy" id="7108"/>
    <lineage>
        <taxon>Eukaryota</taxon>
        <taxon>Metazoa</taxon>
        <taxon>Ecdysozoa</taxon>
        <taxon>Arthropoda</taxon>
        <taxon>Hexapoda</taxon>
        <taxon>Insecta</taxon>
        <taxon>Pterygota</taxon>
        <taxon>Neoptera</taxon>
        <taxon>Endopterygota</taxon>
        <taxon>Lepidoptera</taxon>
        <taxon>Glossata</taxon>
        <taxon>Ditrysia</taxon>
        <taxon>Noctuoidea</taxon>
        <taxon>Noctuidae</taxon>
        <taxon>Amphipyrinae</taxon>
        <taxon>Spodoptera</taxon>
    </lineage>
</organism>
<dbReference type="EMBL" id="ODYU01010402">
    <property type="protein sequence ID" value="SOQ55481.1"/>
    <property type="molecule type" value="Genomic_DNA"/>
</dbReference>
<feature type="region of interest" description="Disordered" evidence="1">
    <location>
        <begin position="657"/>
        <end position="687"/>
    </location>
</feature>
<dbReference type="AlphaFoldDB" id="A0A2H1WQX5"/>
<sequence length="687" mass="79758">MEQVEPNFLKEQIFDDLLQYQDLEVSHLTTTAELLPNQVLSRVLSSYKEFVDKTRQGDHGKTAQFYMTYIQLVNYYITLSRSIRMGDFEMFKHIIPKITNLFFIVNQPNYARWCVKYYDNLQNVDKTHPGLEEEFKSGCFGIKRTDKSFSRIPVDLTLEQTINADAARRLSGIAHFTNSIAARQRWTKTHSIRAALISHVLDRLQKRKKILRNKIVELRLQRDLFGRMLGISLTHKVDIKRVLTFPLTPVPTSMCHTDGSICKTDKSQLMKLIEKKIGDNVDRPPPCFDLAILDGFFMLHLMKEVPVTFDSLSKNFLSMILRFKSNRVDIVFDQYFTPSIKDFERTRRDELTRPVTIGPNQIRPHNFIAELKNINFKEAPVHFLLTIGLCYSYRVESNKVIKTLEDSLSCEEHEEADSRIIYHICQINVDAEVMIRCSDTDILIILLGNMDHFNASLTLWVNLGVGNHERLISANKIHEILGSSVSKALPCFHALTGCDYTPAFFRKGKLRPFKILEQSEQYQTACQNIITDDEELLDETFKTLEKFICHIYGARDSWNVNEVRFQMFANTYRSKKSEDNLKKKIVTLTHPAYRHHLLRVRYVTKFWTNAYLKHPTSLSPQASGWTMNNNKYDFIWFDGEQLPSLVADIIIKDNNLLENDNNTKDDDDNESDSSDEDDYQDSPVLVP</sequence>
<feature type="compositionally biased region" description="Acidic residues" evidence="1">
    <location>
        <begin position="665"/>
        <end position="680"/>
    </location>
</feature>